<dbReference type="AlphaFoldDB" id="A0A3A1Y4E3"/>
<comment type="caution">
    <text evidence="2">The sequence shown here is derived from an EMBL/GenBank/DDBJ whole genome shotgun (WGS) entry which is preliminary data.</text>
</comment>
<reference evidence="2 3" key="1">
    <citation type="submission" date="2017-08" db="EMBL/GenBank/DDBJ databases">
        <title>Reclassification of Bisgaard taxon 37 and 44.</title>
        <authorList>
            <person name="Christensen H."/>
        </authorList>
    </citation>
    <scope>NUCLEOTIDE SEQUENCE [LARGE SCALE GENOMIC DNA]</scope>
    <source>
        <strain evidence="2 3">EEAB3T1</strain>
    </source>
</reference>
<keyword evidence="3" id="KW-1185">Reference proteome</keyword>
<dbReference type="SMART" id="SM00450">
    <property type="entry name" value="RHOD"/>
    <property type="match status" value="1"/>
</dbReference>
<dbReference type="RefSeq" id="WP_119535259.1">
    <property type="nucleotide sequence ID" value="NZ_NRJF01000249.1"/>
</dbReference>
<evidence type="ECO:0000313" key="2">
    <source>
        <dbReference type="EMBL" id="RIY32088.1"/>
    </source>
</evidence>
<protein>
    <recommendedName>
        <fullName evidence="1">Rhodanese domain-containing protein</fullName>
    </recommendedName>
</protein>
<proteinExistence type="predicted"/>
<dbReference type="OrthoDB" id="9811849at2"/>
<dbReference type="SUPFAM" id="SSF52821">
    <property type="entry name" value="Rhodanese/Cell cycle control phosphatase"/>
    <property type="match status" value="1"/>
</dbReference>
<sequence length="110" mass="12415">MCTLADVKTINIEELQQLLEHNPNVVLFDMRLEQEYDAAHIPEAIHLTQENFNEEAKYFNDKTVIILQCYRGNASKALALDLMRQGVKEVYSLDGGITAWAKAGCELVTS</sequence>
<feature type="domain" description="Rhodanese" evidence="1">
    <location>
        <begin position="21"/>
        <end position="109"/>
    </location>
</feature>
<dbReference type="Pfam" id="PF00581">
    <property type="entry name" value="Rhodanese"/>
    <property type="match status" value="1"/>
</dbReference>
<organism evidence="2 3">
    <name type="scientific">Psittacicella gerlachiana</name>
    <dbReference type="NCBI Taxonomy" id="2028574"/>
    <lineage>
        <taxon>Bacteria</taxon>
        <taxon>Pseudomonadati</taxon>
        <taxon>Pseudomonadota</taxon>
        <taxon>Gammaproteobacteria</taxon>
        <taxon>Pasteurellales</taxon>
        <taxon>Psittacicellaceae</taxon>
        <taxon>Psittacicella</taxon>
    </lineage>
</organism>
<gene>
    <name evidence="2" type="ORF">CKF59_07210</name>
</gene>
<dbReference type="Gene3D" id="3.40.250.10">
    <property type="entry name" value="Rhodanese-like domain"/>
    <property type="match status" value="1"/>
</dbReference>
<dbReference type="PROSITE" id="PS50206">
    <property type="entry name" value="RHODANESE_3"/>
    <property type="match status" value="1"/>
</dbReference>
<dbReference type="InterPro" id="IPR036873">
    <property type="entry name" value="Rhodanese-like_dom_sf"/>
</dbReference>
<dbReference type="InterPro" id="IPR001763">
    <property type="entry name" value="Rhodanese-like_dom"/>
</dbReference>
<dbReference type="PANTHER" id="PTHR43031:SF16">
    <property type="entry name" value="OXIDOREDUCTASE"/>
    <property type="match status" value="1"/>
</dbReference>
<accession>A0A3A1Y4E3</accession>
<dbReference type="Proteomes" id="UP000265964">
    <property type="component" value="Unassembled WGS sequence"/>
</dbReference>
<dbReference type="PANTHER" id="PTHR43031">
    <property type="entry name" value="FAD-DEPENDENT OXIDOREDUCTASE"/>
    <property type="match status" value="1"/>
</dbReference>
<dbReference type="InterPro" id="IPR050229">
    <property type="entry name" value="GlpE_sulfurtransferase"/>
</dbReference>
<name>A0A3A1Y4E3_9GAMM</name>
<dbReference type="EMBL" id="NRJF01000249">
    <property type="protein sequence ID" value="RIY32088.1"/>
    <property type="molecule type" value="Genomic_DNA"/>
</dbReference>
<evidence type="ECO:0000313" key="3">
    <source>
        <dbReference type="Proteomes" id="UP000265964"/>
    </source>
</evidence>
<evidence type="ECO:0000259" key="1">
    <source>
        <dbReference type="PROSITE" id="PS50206"/>
    </source>
</evidence>